<evidence type="ECO:0000256" key="1">
    <source>
        <dbReference type="SAM" id="MobiDB-lite"/>
    </source>
</evidence>
<evidence type="ECO:0000313" key="3">
    <source>
        <dbReference type="Proteomes" id="UP001589747"/>
    </source>
</evidence>
<name>A0ABV5KTM0_9BACL</name>
<evidence type="ECO:0000313" key="2">
    <source>
        <dbReference type="EMBL" id="MFB9327573.1"/>
    </source>
</evidence>
<gene>
    <name evidence="2" type="ORF">ACFFSY_16705</name>
</gene>
<organism evidence="2 3">
    <name type="scientific">Paenibacillus aurantiacus</name>
    <dbReference type="NCBI Taxonomy" id="1936118"/>
    <lineage>
        <taxon>Bacteria</taxon>
        <taxon>Bacillati</taxon>
        <taxon>Bacillota</taxon>
        <taxon>Bacilli</taxon>
        <taxon>Bacillales</taxon>
        <taxon>Paenibacillaceae</taxon>
        <taxon>Paenibacillus</taxon>
    </lineage>
</organism>
<dbReference type="EMBL" id="JBHMDO010000026">
    <property type="protein sequence ID" value="MFB9327573.1"/>
    <property type="molecule type" value="Genomic_DNA"/>
</dbReference>
<feature type="region of interest" description="Disordered" evidence="1">
    <location>
        <begin position="1"/>
        <end position="72"/>
    </location>
</feature>
<comment type="caution">
    <text evidence="2">The sequence shown here is derived from an EMBL/GenBank/DDBJ whole genome shotgun (WGS) entry which is preliminary data.</text>
</comment>
<accession>A0ABV5KTM0</accession>
<proteinExistence type="predicted"/>
<dbReference type="Proteomes" id="UP001589747">
    <property type="component" value="Unassembled WGS sequence"/>
</dbReference>
<keyword evidence="3" id="KW-1185">Reference proteome</keyword>
<protein>
    <submittedName>
        <fullName evidence="2">Uncharacterized protein</fullName>
    </submittedName>
</protein>
<reference evidence="2 3" key="1">
    <citation type="submission" date="2024-09" db="EMBL/GenBank/DDBJ databases">
        <authorList>
            <person name="Sun Q."/>
            <person name="Mori K."/>
        </authorList>
    </citation>
    <scope>NUCLEOTIDE SEQUENCE [LARGE SCALE GENOMIC DNA]</scope>
    <source>
        <strain evidence="2 3">TISTR 2452</strain>
    </source>
</reference>
<dbReference type="RefSeq" id="WP_377496012.1">
    <property type="nucleotide sequence ID" value="NZ_JBHMDO010000026.1"/>
</dbReference>
<sequence length="72" mass="7541">MNYTQSVTLEWRSGHDGGMPGGGREDGYGLTTNEAAGGFGSKAGAPYPSVPAASAMEQEKKKKAYTGRIIMD</sequence>